<sequence length="47" mass="5518">MPILEKMDLRKALFQLYLKNNPKLEHQIFIYSYHGVSISFCGRCIAS</sequence>
<gene>
    <name evidence="1" type="ORF">NCTC10529_01249</name>
</gene>
<proteinExistence type="predicted"/>
<organism evidence="1 2">
    <name type="scientific">Kingella kingae</name>
    <dbReference type="NCBI Taxonomy" id="504"/>
    <lineage>
        <taxon>Bacteria</taxon>
        <taxon>Pseudomonadati</taxon>
        <taxon>Pseudomonadota</taxon>
        <taxon>Betaproteobacteria</taxon>
        <taxon>Neisseriales</taxon>
        <taxon>Neisseriaceae</taxon>
        <taxon>Kingella</taxon>
    </lineage>
</organism>
<evidence type="ECO:0000313" key="1">
    <source>
        <dbReference type="EMBL" id="SQH25054.1"/>
    </source>
</evidence>
<accession>A0AAX2J4Z7</accession>
<dbReference type="Proteomes" id="UP000248598">
    <property type="component" value="Chromosome 1"/>
</dbReference>
<reference evidence="1 2" key="1">
    <citation type="submission" date="2018-06" db="EMBL/GenBank/DDBJ databases">
        <authorList>
            <consortium name="Pathogen Informatics"/>
            <person name="Doyle S."/>
        </authorList>
    </citation>
    <scope>NUCLEOTIDE SEQUENCE [LARGE SCALE GENOMIC DNA]</scope>
    <source>
        <strain evidence="1 2">NCTC10529</strain>
    </source>
</reference>
<evidence type="ECO:0000313" key="2">
    <source>
        <dbReference type="Proteomes" id="UP000248598"/>
    </source>
</evidence>
<dbReference type="EMBL" id="LS483426">
    <property type="protein sequence ID" value="SQH25054.1"/>
    <property type="molecule type" value="Genomic_DNA"/>
</dbReference>
<protein>
    <submittedName>
        <fullName evidence="1">Uncharacterized protein</fullName>
    </submittedName>
</protein>
<dbReference type="AlphaFoldDB" id="A0AAX2J4Z7"/>
<name>A0AAX2J4Z7_KINKI</name>